<reference evidence="5" key="2">
    <citation type="submission" date="2016-04" db="EMBL/GenBank/DDBJ databases">
        <title>Planomonospora sphaerica JCM9374 whole genome shotgun sequence.</title>
        <authorList>
            <person name="Suzuki T."/>
            <person name="Dohra H."/>
            <person name="Kodani S."/>
        </authorList>
    </citation>
    <scope>NUCLEOTIDE SEQUENCE [LARGE SCALE GENOMIC DNA]</scope>
    <source>
        <strain evidence="5">JCM 9374</strain>
    </source>
</reference>
<sequence>MSAPQRVRPEESGGVGGTRRSGETSRTRKPCEARHAVLEVLRRREFPGVPSSVAEARAWARDLLTEQVSGDTLDVALLLLSEVFTNSVVHSDSGRVPGGTVTVYLGALDGLAHVEVIDDGAATTMPFLRAATPDGENGRGLALVDLLAAKWSVHHDEETGTAVWFQVCEETAI</sequence>
<dbReference type="EMBL" id="BDCX01000016">
    <property type="protein sequence ID" value="GAT70177.1"/>
    <property type="molecule type" value="Genomic_DNA"/>
</dbReference>
<evidence type="ECO:0000256" key="1">
    <source>
        <dbReference type="ARBA" id="ARBA00022527"/>
    </source>
</evidence>
<gene>
    <name evidence="4" type="ORF">PS9374_05857</name>
</gene>
<proteinExistence type="predicted"/>
<dbReference type="CDD" id="cd16936">
    <property type="entry name" value="HATPase_RsbW-like"/>
    <property type="match status" value="1"/>
</dbReference>
<keyword evidence="4" id="KW-0808">Transferase</keyword>
<dbReference type="OrthoDB" id="4284922at2"/>
<reference evidence="4 5" key="1">
    <citation type="journal article" date="2016" name="Genome Announc.">
        <title>Draft Genome Sequence of Planomonospora sphaerica JCM9374, a Rare Actinomycete.</title>
        <authorList>
            <person name="Dohra H."/>
            <person name="Suzuki T."/>
            <person name="Inoue Y."/>
            <person name="Kodani S."/>
        </authorList>
    </citation>
    <scope>NUCLEOTIDE SEQUENCE [LARGE SCALE GENOMIC DNA]</scope>
    <source>
        <strain evidence="4 5">JCM 9374</strain>
    </source>
</reference>
<dbReference type="STRING" id="161355.PS9374_05857"/>
<evidence type="ECO:0000313" key="5">
    <source>
        <dbReference type="Proteomes" id="UP000077701"/>
    </source>
</evidence>
<dbReference type="InterPro" id="IPR050267">
    <property type="entry name" value="Anti-sigma-factor_SerPK"/>
</dbReference>
<accession>A0A161LM92</accession>
<feature type="domain" description="Histidine kinase/HSP90-like ATPase" evidence="3">
    <location>
        <begin position="48"/>
        <end position="166"/>
    </location>
</feature>
<dbReference type="Gene3D" id="3.30.565.10">
    <property type="entry name" value="Histidine kinase-like ATPase, C-terminal domain"/>
    <property type="match status" value="1"/>
</dbReference>
<evidence type="ECO:0000313" key="4">
    <source>
        <dbReference type="EMBL" id="GAT70177.1"/>
    </source>
</evidence>
<dbReference type="PANTHER" id="PTHR35526">
    <property type="entry name" value="ANTI-SIGMA-F FACTOR RSBW-RELATED"/>
    <property type="match status" value="1"/>
</dbReference>
<dbReference type="GO" id="GO:0004674">
    <property type="term" value="F:protein serine/threonine kinase activity"/>
    <property type="evidence" value="ECO:0007669"/>
    <property type="project" value="UniProtKB-KW"/>
</dbReference>
<organism evidence="4 5">
    <name type="scientific">Planomonospora sphaerica</name>
    <dbReference type="NCBI Taxonomy" id="161355"/>
    <lineage>
        <taxon>Bacteria</taxon>
        <taxon>Bacillati</taxon>
        <taxon>Actinomycetota</taxon>
        <taxon>Actinomycetes</taxon>
        <taxon>Streptosporangiales</taxon>
        <taxon>Streptosporangiaceae</taxon>
        <taxon>Planomonospora</taxon>
    </lineage>
</organism>
<feature type="compositionally biased region" description="Basic and acidic residues" evidence="2">
    <location>
        <begin position="20"/>
        <end position="31"/>
    </location>
</feature>
<keyword evidence="1 4" id="KW-0723">Serine/threonine-protein kinase</keyword>
<protein>
    <submittedName>
        <fullName evidence="4">Anti-sigma regulatory factor, serine/threonine protein kinase</fullName>
    </submittedName>
</protein>
<feature type="region of interest" description="Disordered" evidence="2">
    <location>
        <begin position="1"/>
        <end position="31"/>
    </location>
</feature>
<dbReference type="InterPro" id="IPR036890">
    <property type="entry name" value="HATPase_C_sf"/>
</dbReference>
<dbReference type="AlphaFoldDB" id="A0A161LM92"/>
<evidence type="ECO:0000256" key="2">
    <source>
        <dbReference type="SAM" id="MobiDB-lite"/>
    </source>
</evidence>
<comment type="caution">
    <text evidence="4">The sequence shown here is derived from an EMBL/GenBank/DDBJ whole genome shotgun (WGS) entry which is preliminary data.</text>
</comment>
<dbReference type="PANTHER" id="PTHR35526:SF3">
    <property type="entry name" value="ANTI-SIGMA-F FACTOR RSBW"/>
    <property type="match status" value="1"/>
</dbReference>
<dbReference type="InterPro" id="IPR003594">
    <property type="entry name" value="HATPase_dom"/>
</dbReference>
<dbReference type="Proteomes" id="UP000077701">
    <property type="component" value="Unassembled WGS sequence"/>
</dbReference>
<keyword evidence="5" id="KW-1185">Reference proteome</keyword>
<keyword evidence="4" id="KW-0418">Kinase</keyword>
<evidence type="ECO:0000259" key="3">
    <source>
        <dbReference type="Pfam" id="PF13581"/>
    </source>
</evidence>
<dbReference type="SUPFAM" id="SSF55874">
    <property type="entry name" value="ATPase domain of HSP90 chaperone/DNA topoisomerase II/histidine kinase"/>
    <property type="match status" value="1"/>
</dbReference>
<name>A0A161LM92_9ACTN</name>
<dbReference type="Pfam" id="PF13581">
    <property type="entry name" value="HATPase_c_2"/>
    <property type="match status" value="1"/>
</dbReference>